<dbReference type="SUPFAM" id="SSF56935">
    <property type="entry name" value="Porins"/>
    <property type="match status" value="1"/>
</dbReference>
<sequence>MRAMQLARCVILVVVVATSTAIRPQQSFVPGKPAPAAKASLVLVAASNDASAAEAAETSVVNGSRLPASPVTRAPAAAGARLPEILRAPAAPPSLFDGLPGLPSTLVTTVEVQGVPEEQDSSQPQPFVAGGAEVVSSAGTYGDLSRFLQILPGVVATSDMSNEFLVRGGHPMENLFLVDGIEVPNINHIATLGTTGGFAPMIDSGMVQSLKLSTGGYDASFPERLSSVTEIRTLDEGKAKGHVEGDVGIEGFGGLREQEIAGGDLLASAHHGIMDTVGNNVGLNGIPDYTNEFSRFRHRDPSGGQFSLLNVSGWDSISVTPCRDDIAETSTINSQYSAWRETTGAEWRHANSPHSFAVVDASDSEQLEHIHQQDQILDPGNLAESAVVQGTCPDPATISQSVPIYSEHSNSAFTTVGYRFEQEKSRVTISAGSALWLQRPHYNIDQPIGAYSPYSATPYRSDSTSFASDFSTAETGSYLQLSARPTHALSFSAGTRLQTFAFGSHTTLTPRVSMRFQPTESLDLHLAFAQYAQMPPYVYLVAYPGNHSMQPMRATHEVAGFDFSLVPGSQIRVEAYNKQYRDTPASTEYPSVTLHDMVDMLGQQFVWLPMNSAGRGSSAGIEVSDITRIRSRFTMRASAAYARAKFAGLDGIPRPSNFDYPWIVNAAALERLGHGYEISGRYGYTTGRPYTPFDLPDSMAQNRPIYDVVQMNALRAPYYSRLDAQINKDVALHGFRLEFCGGVENLLNRSNFLSYVWMPRFNTWHTSVPVQELYQISIFPNFGVRLVIR</sequence>
<evidence type="ECO:0000256" key="2">
    <source>
        <dbReference type="ARBA" id="ARBA00022448"/>
    </source>
</evidence>
<dbReference type="GO" id="GO:0009279">
    <property type="term" value="C:cell outer membrane"/>
    <property type="evidence" value="ECO:0007669"/>
    <property type="project" value="UniProtKB-SubCell"/>
</dbReference>
<keyword evidence="3" id="KW-1134">Transmembrane beta strand</keyword>
<evidence type="ECO:0000313" key="12">
    <source>
        <dbReference type="Proteomes" id="UP000239735"/>
    </source>
</evidence>
<keyword evidence="2" id="KW-0813">Transport</keyword>
<keyword evidence="8" id="KW-0675">Receptor</keyword>
<evidence type="ECO:0000256" key="8">
    <source>
        <dbReference type="ARBA" id="ARBA00023170"/>
    </source>
</evidence>
<dbReference type="PANTHER" id="PTHR30069">
    <property type="entry name" value="TONB-DEPENDENT OUTER MEMBRANE RECEPTOR"/>
    <property type="match status" value="1"/>
</dbReference>
<proteinExistence type="predicted"/>
<name>A0A2N9L7E2_9BACT</name>
<evidence type="ECO:0000256" key="3">
    <source>
        <dbReference type="ARBA" id="ARBA00022452"/>
    </source>
</evidence>
<dbReference type="Gene3D" id="2.40.170.20">
    <property type="entry name" value="TonB-dependent receptor, beta-barrel domain"/>
    <property type="match status" value="1"/>
</dbReference>
<comment type="subcellular location">
    <subcellularLocation>
        <location evidence="1">Cell outer membrane</location>
        <topology evidence="1">Multi-pass membrane protein</topology>
    </subcellularLocation>
</comment>
<evidence type="ECO:0000256" key="6">
    <source>
        <dbReference type="ARBA" id="ARBA00023077"/>
    </source>
</evidence>
<dbReference type="EMBL" id="OKRB01000078">
    <property type="protein sequence ID" value="SPE19217.1"/>
    <property type="molecule type" value="Genomic_DNA"/>
</dbReference>
<keyword evidence="5" id="KW-0732">Signal</keyword>
<evidence type="ECO:0000256" key="4">
    <source>
        <dbReference type="ARBA" id="ARBA00022692"/>
    </source>
</evidence>
<dbReference type="InterPro" id="IPR039426">
    <property type="entry name" value="TonB-dep_rcpt-like"/>
</dbReference>
<dbReference type="GO" id="GO:0044718">
    <property type="term" value="P:siderophore transmembrane transport"/>
    <property type="evidence" value="ECO:0007669"/>
    <property type="project" value="TreeGrafter"/>
</dbReference>
<evidence type="ECO:0000313" key="11">
    <source>
        <dbReference type="EMBL" id="SPE19217.1"/>
    </source>
</evidence>
<reference evidence="12" key="1">
    <citation type="submission" date="2018-02" db="EMBL/GenBank/DDBJ databases">
        <authorList>
            <person name="Hausmann B."/>
        </authorList>
    </citation>
    <scope>NUCLEOTIDE SEQUENCE [LARGE SCALE GENOMIC DNA]</scope>
    <source>
        <strain evidence="12">Peat soil MAG SbA5</strain>
    </source>
</reference>
<evidence type="ECO:0000256" key="5">
    <source>
        <dbReference type="ARBA" id="ARBA00022729"/>
    </source>
</evidence>
<protein>
    <recommendedName>
        <fullName evidence="10">TonB-dependent receptor-like beta-barrel domain-containing protein</fullName>
    </recommendedName>
</protein>
<feature type="domain" description="TonB-dependent receptor-like beta-barrel" evidence="10">
    <location>
        <begin position="281"/>
        <end position="746"/>
    </location>
</feature>
<keyword evidence="4" id="KW-0812">Transmembrane</keyword>
<dbReference type="Proteomes" id="UP000239735">
    <property type="component" value="Unassembled WGS sequence"/>
</dbReference>
<evidence type="ECO:0000259" key="10">
    <source>
        <dbReference type="Pfam" id="PF00593"/>
    </source>
</evidence>
<organism evidence="11 12">
    <name type="scientific">Candidatus Sulfuritelmatomonas gaucii</name>
    <dbReference type="NCBI Taxonomy" id="2043161"/>
    <lineage>
        <taxon>Bacteria</taxon>
        <taxon>Pseudomonadati</taxon>
        <taxon>Acidobacteriota</taxon>
        <taxon>Terriglobia</taxon>
        <taxon>Terriglobales</taxon>
        <taxon>Acidobacteriaceae</taxon>
        <taxon>Candidatus Sulfuritelmatomonas</taxon>
    </lineage>
</organism>
<dbReference type="GO" id="GO:0015344">
    <property type="term" value="F:siderophore uptake transmembrane transporter activity"/>
    <property type="evidence" value="ECO:0007669"/>
    <property type="project" value="TreeGrafter"/>
</dbReference>
<dbReference type="OrthoDB" id="607931at2"/>
<evidence type="ECO:0000256" key="1">
    <source>
        <dbReference type="ARBA" id="ARBA00004571"/>
    </source>
</evidence>
<evidence type="ECO:0000256" key="9">
    <source>
        <dbReference type="ARBA" id="ARBA00023237"/>
    </source>
</evidence>
<dbReference type="InterPro" id="IPR000531">
    <property type="entry name" value="Beta-barrel_TonB"/>
</dbReference>
<dbReference type="PANTHER" id="PTHR30069:SF29">
    <property type="entry name" value="HEMOGLOBIN AND HEMOGLOBIN-HAPTOGLOBIN-BINDING PROTEIN 1-RELATED"/>
    <property type="match status" value="1"/>
</dbReference>
<dbReference type="Pfam" id="PF00593">
    <property type="entry name" value="TonB_dep_Rec_b-barrel"/>
    <property type="match status" value="1"/>
</dbReference>
<gene>
    <name evidence="11" type="ORF">SBA5_220063</name>
</gene>
<keyword evidence="6" id="KW-0798">TonB box</keyword>
<keyword evidence="7" id="KW-0472">Membrane</keyword>
<accession>A0A2N9L7E2</accession>
<dbReference type="InterPro" id="IPR036942">
    <property type="entry name" value="Beta-barrel_TonB_sf"/>
</dbReference>
<dbReference type="AlphaFoldDB" id="A0A2N9L7E2"/>
<evidence type="ECO:0000256" key="7">
    <source>
        <dbReference type="ARBA" id="ARBA00023136"/>
    </source>
</evidence>
<keyword evidence="9" id="KW-0998">Cell outer membrane</keyword>